<organism evidence="2 3">
    <name type="scientific">Breznakia pachnodae</name>
    <dbReference type="NCBI Taxonomy" id="265178"/>
    <lineage>
        <taxon>Bacteria</taxon>
        <taxon>Bacillati</taxon>
        <taxon>Bacillota</taxon>
        <taxon>Erysipelotrichia</taxon>
        <taxon>Erysipelotrichales</taxon>
        <taxon>Erysipelotrichaceae</taxon>
        <taxon>Breznakia</taxon>
    </lineage>
</organism>
<name>A0ABU0DZW4_9FIRM</name>
<dbReference type="Gene3D" id="3.20.20.80">
    <property type="entry name" value="Glycosidases"/>
    <property type="match status" value="1"/>
</dbReference>
<dbReference type="InterPro" id="IPR017853">
    <property type="entry name" value="GH"/>
</dbReference>
<accession>A0ABU0DZW4</accession>
<dbReference type="SUPFAM" id="SSF51445">
    <property type="entry name" value="(Trans)glycosidases"/>
    <property type="match status" value="1"/>
</dbReference>
<evidence type="ECO:0000259" key="1">
    <source>
        <dbReference type="Pfam" id="PF13204"/>
    </source>
</evidence>
<proteinExistence type="predicted"/>
<dbReference type="PANTHER" id="PTHR37836:SF3">
    <property type="entry name" value="ENDOGLUCANASE"/>
    <property type="match status" value="1"/>
</dbReference>
<keyword evidence="3" id="KW-1185">Reference proteome</keyword>
<dbReference type="RefSeq" id="WP_307405869.1">
    <property type="nucleotide sequence ID" value="NZ_JAUSUR010000001.1"/>
</dbReference>
<dbReference type="PANTHER" id="PTHR37836">
    <property type="entry name" value="LMO1036 PROTEIN"/>
    <property type="match status" value="1"/>
</dbReference>
<sequence>MGLTINKELNTFEKDGKHFFYLADTCWSAFTNITDDDWDYYLDYRKNQGFNVLQINILPQWDASATGLKYSPYAKHEDGSFDFNSLNQEYFNHAAGMCKKAKDQGFELALVVLWCNYVPDTWASNAISNNIMPFDAIDTYVRKVNETFTKFDPIYIISGDTDFNTDKTIQHYKKASDMLHELSPKQLQTFHIKGRFTDLPKVLEEQSDFIMFQSGHNGKPENMNMPITLAKHFYEKVDKPSLNSEPCYEQMGNSGQVYGRFYEFDIRRAAWMSLLSGAYSGVTYGAAGIYSWHSFGKSFASELGEGFDQPSPWNEAIHFPGAWDYGFIRHIFESYKLDKLIPNKDVIEFKNEQICCAATTNEDKIFIYLPINTQLYVNKDVSDYDIKMYDLEDGRVGYTKIVEKNGKQLLETHRFKRDVLIVLNKRK</sequence>
<evidence type="ECO:0000313" key="3">
    <source>
        <dbReference type="Proteomes" id="UP001230220"/>
    </source>
</evidence>
<reference evidence="2 3" key="1">
    <citation type="submission" date="2023-07" db="EMBL/GenBank/DDBJ databases">
        <title>Genomic Encyclopedia of Type Strains, Phase IV (KMG-IV): sequencing the most valuable type-strain genomes for metagenomic binning, comparative biology and taxonomic classification.</title>
        <authorList>
            <person name="Goeker M."/>
        </authorList>
    </citation>
    <scope>NUCLEOTIDE SEQUENCE [LARGE SCALE GENOMIC DNA]</scope>
    <source>
        <strain evidence="2 3">DSM 16784</strain>
    </source>
</reference>
<feature type="domain" description="Apiosidase-like catalytic" evidence="1">
    <location>
        <begin position="13"/>
        <end position="337"/>
    </location>
</feature>
<dbReference type="InterPro" id="IPR025277">
    <property type="entry name" value="Apiosidase-like_cat_dom"/>
</dbReference>
<protein>
    <recommendedName>
        <fullName evidence="1">Apiosidase-like catalytic domain-containing protein</fullName>
    </recommendedName>
</protein>
<comment type="caution">
    <text evidence="2">The sequence shown here is derived from an EMBL/GenBank/DDBJ whole genome shotgun (WGS) entry which is preliminary data.</text>
</comment>
<dbReference type="EMBL" id="JAUSUR010000001">
    <property type="protein sequence ID" value="MDQ0360183.1"/>
    <property type="molecule type" value="Genomic_DNA"/>
</dbReference>
<dbReference type="Pfam" id="PF13204">
    <property type="entry name" value="Apiosidase"/>
    <property type="match status" value="1"/>
</dbReference>
<dbReference type="Proteomes" id="UP001230220">
    <property type="component" value="Unassembled WGS sequence"/>
</dbReference>
<evidence type="ECO:0000313" key="2">
    <source>
        <dbReference type="EMBL" id="MDQ0360183.1"/>
    </source>
</evidence>
<gene>
    <name evidence="2" type="ORF">J2S15_000914</name>
</gene>